<dbReference type="EMBL" id="MGIN01000006">
    <property type="protein sequence ID" value="OGM90094.1"/>
    <property type="molecule type" value="Genomic_DNA"/>
</dbReference>
<gene>
    <name evidence="1" type="ORF">A2108_00395</name>
</gene>
<evidence type="ECO:0000313" key="1">
    <source>
        <dbReference type="EMBL" id="OGM90094.1"/>
    </source>
</evidence>
<dbReference type="Proteomes" id="UP000178303">
    <property type="component" value="Unassembled WGS sequence"/>
</dbReference>
<accession>A0A1F8DNB8</accession>
<reference evidence="1 2" key="1">
    <citation type="journal article" date="2016" name="Nat. Commun.">
        <title>Thousands of microbial genomes shed light on interconnected biogeochemical processes in an aquifer system.</title>
        <authorList>
            <person name="Anantharaman K."/>
            <person name="Brown C.T."/>
            <person name="Hug L.A."/>
            <person name="Sharon I."/>
            <person name="Castelle C.J."/>
            <person name="Probst A.J."/>
            <person name="Thomas B.C."/>
            <person name="Singh A."/>
            <person name="Wilkins M.J."/>
            <person name="Karaoz U."/>
            <person name="Brodie E.L."/>
            <person name="Williams K.H."/>
            <person name="Hubbard S.S."/>
            <person name="Banfield J.F."/>
        </authorList>
    </citation>
    <scope>NUCLEOTIDE SEQUENCE [LARGE SCALE GENOMIC DNA]</scope>
</reference>
<protein>
    <submittedName>
        <fullName evidence="1">Uncharacterized protein</fullName>
    </submittedName>
</protein>
<organism evidence="1 2">
    <name type="scientific">Candidatus Wolfebacteria bacterium GWA1_42_9</name>
    <dbReference type="NCBI Taxonomy" id="1802553"/>
    <lineage>
        <taxon>Bacteria</taxon>
        <taxon>Candidatus Wolfeibacteriota</taxon>
    </lineage>
</organism>
<sequence>MKKFFIVAIALAIVAGWWAYNTGSPATSWANQIKAMNSFTEIIIGNPGSILAGMQDSFLTVLAFEVRWHASPAITAWATATSGYTQLATAITPTTRLATELNPWTTPAEIRPVIDRVALVPNQFAHYCYWNDLRRGVTNPILRI</sequence>
<evidence type="ECO:0000313" key="2">
    <source>
        <dbReference type="Proteomes" id="UP000178303"/>
    </source>
</evidence>
<name>A0A1F8DNB8_9BACT</name>
<proteinExistence type="predicted"/>
<dbReference type="AlphaFoldDB" id="A0A1F8DNB8"/>
<comment type="caution">
    <text evidence="1">The sequence shown here is derived from an EMBL/GenBank/DDBJ whole genome shotgun (WGS) entry which is preliminary data.</text>
</comment>